<dbReference type="Proteomes" id="UP000266861">
    <property type="component" value="Unassembled WGS sequence"/>
</dbReference>
<keyword evidence="2" id="KW-1185">Reference proteome</keyword>
<reference evidence="1 2" key="1">
    <citation type="submission" date="2018-08" db="EMBL/GenBank/DDBJ databases">
        <title>Genome and evolution of the arbuscular mycorrhizal fungus Diversispora epigaea (formerly Glomus versiforme) and its bacterial endosymbionts.</title>
        <authorList>
            <person name="Sun X."/>
            <person name="Fei Z."/>
            <person name="Harrison M."/>
        </authorList>
    </citation>
    <scope>NUCLEOTIDE SEQUENCE [LARGE SCALE GENOMIC DNA]</scope>
    <source>
        <strain evidence="1 2">IT104</strain>
    </source>
</reference>
<accession>A0A397IM97</accession>
<dbReference type="AlphaFoldDB" id="A0A397IM97"/>
<evidence type="ECO:0000313" key="2">
    <source>
        <dbReference type="Proteomes" id="UP000266861"/>
    </source>
</evidence>
<dbReference type="EMBL" id="PQFF01000176">
    <property type="protein sequence ID" value="RHZ77051.1"/>
    <property type="molecule type" value="Genomic_DNA"/>
</dbReference>
<name>A0A397IM97_9GLOM</name>
<sequence length="62" mass="7372">MALIFFHSEKIFGYEQALNEECPDAPRNIYQLGTRVFSFKNTIQNDECWEIQYKPIKNNVKT</sequence>
<evidence type="ECO:0000313" key="1">
    <source>
        <dbReference type="EMBL" id="RHZ77051.1"/>
    </source>
</evidence>
<organism evidence="1 2">
    <name type="scientific">Diversispora epigaea</name>
    <dbReference type="NCBI Taxonomy" id="1348612"/>
    <lineage>
        <taxon>Eukaryota</taxon>
        <taxon>Fungi</taxon>
        <taxon>Fungi incertae sedis</taxon>
        <taxon>Mucoromycota</taxon>
        <taxon>Glomeromycotina</taxon>
        <taxon>Glomeromycetes</taxon>
        <taxon>Diversisporales</taxon>
        <taxon>Diversisporaceae</taxon>
        <taxon>Diversispora</taxon>
    </lineage>
</organism>
<comment type="caution">
    <text evidence="1">The sequence shown here is derived from an EMBL/GenBank/DDBJ whole genome shotgun (WGS) entry which is preliminary data.</text>
</comment>
<proteinExistence type="predicted"/>
<protein>
    <submittedName>
        <fullName evidence="1">Uncharacterized protein</fullName>
    </submittedName>
</protein>
<gene>
    <name evidence="1" type="ORF">Glove_186g48</name>
</gene>